<evidence type="ECO:0000256" key="1">
    <source>
        <dbReference type="SAM" id="Phobius"/>
    </source>
</evidence>
<feature type="transmembrane region" description="Helical" evidence="1">
    <location>
        <begin position="234"/>
        <end position="252"/>
    </location>
</feature>
<name>A0A1I8JP51_9PLAT</name>
<evidence type="ECO:0000313" key="2">
    <source>
        <dbReference type="Proteomes" id="UP000095280"/>
    </source>
</evidence>
<proteinExistence type="predicted"/>
<keyword evidence="1" id="KW-1133">Transmembrane helix</keyword>
<organism evidence="2 3">
    <name type="scientific">Macrostomum lignano</name>
    <dbReference type="NCBI Taxonomy" id="282301"/>
    <lineage>
        <taxon>Eukaryota</taxon>
        <taxon>Metazoa</taxon>
        <taxon>Spiralia</taxon>
        <taxon>Lophotrochozoa</taxon>
        <taxon>Platyhelminthes</taxon>
        <taxon>Rhabditophora</taxon>
        <taxon>Macrostomorpha</taxon>
        <taxon>Macrostomida</taxon>
        <taxon>Macrostomidae</taxon>
        <taxon>Macrostomum</taxon>
    </lineage>
</organism>
<dbReference type="WBParaSite" id="snap_masked-unitig_21408-processed-gene-0.0-mRNA-1">
    <property type="protein sequence ID" value="snap_masked-unitig_21408-processed-gene-0.0-mRNA-1"/>
    <property type="gene ID" value="snap_masked-unitig_21408-processed-gene-0.0"/>
</dbReference>
<dbReference type="AlphaFoldDB" id="A0A1I8JP51"/>
<keyword evidence="1" id="KW-0472">Membrane</keyword>
<protein>
    <submittedName>
        <fullName evidence="3">Neur_chan_memb domain-containing protein</fullName>
    </submittedName>
</protein>
<reference evidence="3" key="1">
    <citation type="submission" date="2016-11" db="UniProtKB">
        <authorList>
            <consortium name="WormBaseParasite"/>
        </authorList>
    </citation>
    <scope>IDENTIFICATION</scope>
</reference>
<keyword evidence="2" id="KW-1185">Reference proteome</keyword>
<dbReference type="Proteomes" id="UP000095280">
    <property type="component" value="Unplaced"/>
</dbReference>
<feature type="transmembrane region" description="Helical" evidence="1">
    <location>
        <begin position="185"/>
        <end position="202"/>
    </location>
</feature>
<feature type="transmembrane region" description="Helical" evidence="1">
    <location>
        <begin position="209"/>
        <end position="228"/>
    </location>
</feature>
<accession>A0A1I8JP51</accession>
<keyword evidence="1" id="KW-0812">Transmembrane</keyword>
<evidence type="ECO:0000313" key="3">
    <source>
        <dbReference type="WBParaSite" id="snap_masked-unitig_21408-processed-gene-0.0-mRNA-1"/>
    </source>
</evidence>
<sequence>MKLTWAQPCSLMLVTYAPSNSKSAKDTPALQVCLQPANSTWIWPSRWICAGATNSWTFAVDSMEAIPAESPEALDAPSFVFVNVQSVTEIRAPCRSKLAGMDPSRRAAIHSDYRLDFSKPENQRSIHMSLGRRHQLNCTRVDDQRYSFVYRLSKRSPTMAASSSSGRRICIRTGLDEMLPAVRQYGLSFIMVLLSLTTVYFFDRTTRLFINLALLHILIFNWSPAGHYVNAMDIWYAMCTFVICCCLMAALAKKSNEPGDEELLDEVAAAEDPLQLPRSAKHSYNGTMIYQKDPRSSKCTA</sequence>